<sequence>MGRGGGILEKLRSLDAYPKINDDFFSRTLSGGIITLASSLLMLFLFFSELRLYLHTVTESKLLVDASRGETLHINFDVTFPAIRCSLLSLDTRDISGEQHFDIRHHIVKKRIDAHGNVIEAKKDGIGAPKIEKPLQRHGGRLEHNEKYCGSCFGAETSDDDCCNSCDEVRDAYRKKGWALTNAELIDQCEREGFIQKVKDEDGEGCNIEGSLEVNKVAGNFHFIPGKSFHQSNVHLHDLLAFPTDSYNISHKINRLAFGDYFPGVQNPLDGVQWTQERPSGVYQYFIKVVPTIYTNIIGRTIFSNQYSVTEHYKSSELGHSQMLPGVFFYYDLSPIKVTFKEERVPFLHFMTHICAIIGGIFTIAGLIDSFIYYGQRAIKKKIEAGKFG</sequence>
<dbReference type="Pfam" id="PF13850">
    <property type="entry name" value="ERGIC_N"/>
    <property type="match status" value="1"/>
</dbReference>
<dbReference type="GO" id="GO:0016020">
    <property type="term" value="C:membrane"/>
    <property type="evidence" value="ECO:0007669"/>
    <property type="project" value="UniProtKB-SubCell"/>
</dbReference>
<accession>A0A540M4R5</accession>
<dbReference type="InterPro" id="IPR039542">
    <property type="entry name" value="Erv_N"/>
</dbReference>
<dbReference type="InterPro" id="IPR012936">
    <property type="entry name" value="Erv_C"/>
</dbReference>
<keyword evidence="3 5" id="KW-1133">Transmembrane helix</keyword>
<evidence type="ECO:0008006" key="10">
    <source>
        <dbReference type="Google" id="ProtNLM"/>
    </source>
</evidence>
<dbReference type="AlphaFoldDB" id="A0A540M4R5"/>
<dbReference type="STRING" id="106549.A0A540M4R5"/>
<proteinExistence type="predicted"/>
<gene>
    <name evidence="8" type="ORF">C1H46_020856</name>
</gene>
<evidence type="ECO:0000256" key="5">
    <source>
        <dbReference type="SAM" id="Phobius"/>
    </source>
</evidence>
<feature type="transmembrane region" description="Helical" evidence="5">
    <location>
        <begin position="350"/>
        <end position="374"/>
    </location>
</feature>
<reference evidence="8 9" key="1">
    <citation type="journal article" date="2019" name="G3 (Bethesda)">
        <title>Sequencing of a Wild Apple (Malus baccata) Genome Unravels the Differences Between Cultivated and Wild Apple Species Regarding Disease Resistance and Cold Tolerance.</title>
        <authorList>
            <person name="Chen X."/>
        </authorList>
    </citation>
    <scope>NUCLEOTIDE SEQUENCE [LARGE SCALE GENOMIC DNA]</scope>
    <source>
        <strain evidence="9">cv. Shandingzi</strain>
        <tissue evidence="8">Leaves</tissue>
    </source>
</reference>
<comment type="subcellular location">
    <subcellularLocation>
        <location evidence="1">Membrane</location>
    </subcellularLocation>
</comment>
<dbReference type="PANTHER" id="PTHR10984:SF55">
    <property type="entry name" value="ENDOPLASMIC RETICULUM VESICLE TRANSPORTER C-TERMINAL DOMAIN-CONTAINING PROTEIN"/>
    <property type="match status" value="1"/>
</dbReference>
<keyword evidence="4 5" id="KW-0472">Membrane</keyword>
<protein>
    <recommendedName>
        <fullName evidence="10">Endoplasmic reticulum vesicle transporter C-terminal domain-containing protein</fullName>
    </recommendedName>
</protein>
<evidence type="ECO:0000256" key="3">
    <source>
        <dbReference type="ARBA" id="ARBA00022989"/>
    </source>
</evidence>
<organism evidence="8 9">
    <name type="scientific">Malus baccata</name>
    <name type="common">Siberian crab apple</name>
    <name type="synonym">Pyrus baccata</name>
    <dbReference type="NCBI Taxonomy" id="106549"/>
    <lineage>
        <taxon>Eukaryota</taxon>
        <taxon>Viridiplantae</taxon>
        <taxon>Streptophyta</taxon>
        <taxon>Embryophyta</taxon>
        <taxon>Tracheophyta</taxon>
        <taxon>Spermatophyta</taxon>
        <taxon>Magnoliopsida</taxon>
        <taxon>eudicotyledons</taxon>
        <taxon>Gunneridae</taxon>
        <taxon>Pentapetalae</taxon>
        <taxon>rosids</taxon>
        <taxon>fabids</taxon>
        <taxon>Rosales</taxon>
        <taxon>Rosaceae</taxon>
        <taxon>Amygdaloideae</taxon>
        <taxon>Maleae</taxon>
        <taxon>Malus</taxon>
    </lineage>
</organism>
<evidence type="ECO:0000256" key="2">
    <source>
        <dbReference type="ARBA" id="ARBA00022692"/>
    </source>
</evidence>
<feature type="domain" description="Endoplasmic reticulum vesicle transporter C-terminal" evidence="6">
    <location>
        <begin position="152"/>
        <end position="369"/>
    </location>
</feature>
<evidence type="ECO:0000256" key="4">
    <source>
        <dbReference type="ARBA" id="ARBA00023136"/>
    </source>
</evidence>
<dbReference type="Pfam" id="PF07970">
    <property type="entry name" value="COPIIcoated_ERV"/>
    <property type="match status" value="1"/>
</dbReference>
<keyword evidence="9" id="KW-1185">Reference proteome</keyword>
<evidence type="ECO:0000256" key="1">
    <source>
        <dbReference type="ARBA" id="ARBA00004370"/>
    </source>
</evidence>
<dbReference type="GO" id="GO:0030134">
    <property type="term" value="C:COPII-coated ER to Golgi transport vesicle"/>
    <property type="evidence" value="ECO:0007669"/>
    <property type="project" value="TreeGrafter"/>
</dbReference>
<evidence type="ECO:0000259" key="6">
    <source>
        <dbReference type="Pfam" id="PF07970"/>
    </source>
</evidence>
<comment type="caution">
    <text evidence="8">The sequence shown here is derived from an EMBL/GenBank/DDBJ whole genome shotgun (WGS) entry which is preliminary data.</text>
</comment>
<evidence type="ECO:0000259" key="7">
    <source>
        <dbReference type="Pfam" id="PF13850"/>
    </source>
</evidence>
<name>A0A540M4R5_MALBA</name>
<feature type="domain" description="Endoplasmic reticulum vesicle transporter N-terminal" evidence="7">
    <location>
        <begin position="11"/>
        <end position="100"/>
    </location>
</feature>
<dbReference type="EMBL" id="VIEB01000365">
    <property type="protein sequence ID" value="TQD93509.1"/>
    <property type="molecule type" value="Genomic_DNA"/>
</dbReference>
<dbReference type="InterPro" id="IPR045888">
    <property type="entry name" value="Erv"/>
</dbReference>
<dbReference type="Proteomes" id="UP000315295">
    <property type="component" value="Unassembled WGS sequence"/>
</dbReference>
<evidence type="ECO:0000313" key="9">
    <source>
        <dbReference type="Proteomes" id="UP000315295"/>
    </source>
</evidence>
<keyword evidence="2 5" id="KW-0812">Transmembrane</keyword>
<dbReference type="GO" id="GO:0005783">
    <property type="term" value="C:endoplasmic reticulum"/>
    <property type="evidence" value="ECO:0007669"/>
    <property type="project" value="TreeGrafter"/>
</dbReference>
<evidence type="ECO:0000313" key="8">
    <source>
        <dbReference type="EMBL" id="TQD93509.1"/>
    </source>
</evidence>
<dbReference type="PANTHER" id="PTHR10984">
    <property type="entry name" value="ENDOPLASMIC RETICULUM-GOLGI INTERMEDIATE COMPARTMENT PROTEIN"/>
    <property type="match status" value="1"/>
</dbReference>
<feature type="transmembrane region" description="Helical" evidence="5">
    <location>
        <begin position="29"/>
        <end position="47"/>
    </location>
</feature>